<dbReference type="PROSITE" id="PS00108">
    <property type="entry name" value="PROTEIN_KINASE_ST"/>
    <property type="match status" value="1"/>
</dbReference>
<reference evidence="6" key="1">
    <citation type="submission" date="2020-10" db="EMBL/GenBank/DDBJ databases">
        <authorList>
            <person name="Kikuchi T."/>
        </authorList>
    </citation>
    <scope>NUCLEOTIDE SEQUENCE</scope>
    <source>
        <strain evidence="6">NKZ352</strain>
    </source>
</reference>
<accession>A0A8S1H1X8</accession>
<sequence length="565" mass="65403">MSTLDTWSTLKAQINRVGKKSKESFRNPQDTIADFQRKTRNFIEQKDFASAGYCFAEIAALHSLDRPIESHRAHLSAARALLQAHHAHFSAGNTINMYYRSDILSHYNKAIEISTEMKMNTVAGRNLMEATEASIYLGLNDNAQKYIDDACEQLNSAPMFNVLAYKMRLKVQLVRRQIDDALATVDFLWMTFMKVQEDSLMKQEILQDCEVITMVLLIHARDEMVPVGRNRLLLELYSFLPSTRPVKREDVSNLEEKEMRQLQRVLYYFASKNFAKMAEMLSREDQPLFFSPFATQICRFFRAQCKWIKDTQKQHVALKKIQVFEMVDQKARQDCLKEIDLLKQLNHVNVIRYYASFIDNNQLNIVLELAEAGDMSRMIKHFKKSGRLIPERTIWKYFVQLARALAHMHSKRIMHRDIKPANVFITSTGVVKLGDLGLGRFFSSKTTAAHSLVGTPYYMSPERIQESGYNFKSDLWSTGCLLYEMAALQSPFYGDKMNLYSLCKKIENCEYPPLPGDIYSTQLRDLVSRCILPDASKRPETTEVLEVAEHMNAYFQRQQPTQQTE</sequence>
<evidence type="ECO:0000256" key="4">
    <source>
        <dbReference type="ARBA" id="ARBA00022840"/>
    </source>
</evidence>
<dbReference type="EMBL" id="CAJGYM010000010">
    <property type="protein sequence ID" value="CAD6189283.1"/>
    <property type="molecule type" value="Genomic_DNA"/>
</dbReference>
<dbReference type="Gene3D" id="3.30.200.20">
    <property type="entry name" value="Phosphorylase Kinase, domain 1"/>
    <property type="match status" value="1"/>
</dbReference>
<dbReference type="GO" id="GO:0004674">
    <property type="term" value="F:protein serine/threonine kinase activity"/>
    <property type="evidence" value="ECO:0007669"/>
    <property type="project" value="TreeGrafter"/>
</dbReference>
<proteinExistence type="predicted"/>
<dbReference type="PANTHER" id="PTHR43289:SF6">
    <property type="entry name" value="SERINE_THREONINE-PROTEIN KINASE NEKL-3"/>
    <property type="match status" value="1"/>
</dbReference>
<keyword evidence="2" id="KW-0547">Nucleotide-binding</keyword>
<dbReference type="CDD" id="cd08224">
    <property type="entry name" value="STKc_Nek6_7"/>
    <property type="match status" value="1"/>
</dbReference>
<dbReference type="GO" id="GO:0005524">
    <property type="term" value="F:ATP binding"/>
    <property type="evidence" value="ECO:0007669"/>
    <property type="project" value="UniProtKB-KW"/>
</dbReference>
<dbReference type="SMART" id="SM00220">
    <property type="entry name" value="S_TKc"/>
    <property type="match status" value="1"/>
</dbReference>
<dbReference type="InterPro" id="IPR000719">
    <property type="entry name" value="Prot_kinase_dom"/>
</dbReference>
<dbReference type="FunFam" id="1.10.510.10:FF:000148">
    <property type="entry name" value="Serine/threonine-protein kinase Nek7"/>
    <property type="match status" value="1"/>
</dbReference>
<dbReference type="OrthoDB" id="248923at2759"/>
<evidence type="ECO:0000313" key="7">
    <source>
        <dbReference type="Proteomes" id="UP000835052"/>
    </source>
</evidence>
<dbReference type="InterPro" id="IPR011009">
    <property type="entry name" value="Kinase-like_dom_sf"/>
</dbReference>
<keyword evidence="1" id="KW-0808">Transferase</keyword>
<dbReference type="AlphaFoldDB" id="A0A8S1H1X8"/>
<dbReference type="SUPFAM" id="SSF56112">
    <property type="entry name" value="Protein kinase-like (PK-like)"/>
    <property type="match status" value="1"/>
</dbReference>
<dbReference type="Pfam" id="PF00069">
    <property type="entry name" value="Pkinase"/>
    <property type="match status" value="1"/>
</dbReference>
<evidence type="ECO:0000256" key="1">
    <source>
        <dbReference type="ARBA" id="ARBA00022679"/>
    </source>
</evidence>
<evidence type="ECO:0000256" key="3">
    <source>
        <dbReference type="ARBA" id="ARBA00022777"/>
    </source>
</evidence>
<name>A0A8S1H1X8_9PELO</name>
<evidence type="ECO:0000259" key="5">
    <source>
        <dbReference type="PROSITE" id="PS50011"/>
    </source>
</evidence>
<protein>
    <recommendedName>
        <fullName evidence="5">Protein kinase domain-containing protein</fullName>
    </recommendedName>
</protein>
<dbReference type="Gene3D" id="1.10.510.10">
    <property type="entry name" value="Transferase(Phosphotransferase) domain 1"/>
    <property type="match status" value="1"/>
</dbReference>
<keyword evidence="3" id="KW-0418">Kinase</keyword>
<evidence type="ECO:0000256" key="2">
    <source>
        <dbReference type="ARBA" id="ARBA00022741"/>
    </source>
</evidence>
<dbReference type="PANTHER" id="PTHR43289">
    <property type="entry name" value="MITOGEN-ACTIVATED PROTEIN KINASE KINASE KINASE 20-RELATED"/>
    <property type="match status" value="1"/>
</dbReference>
<evidence type="ECO:0000313" key="6">
    <source>
        <dbReference type="EMBL" id="CAD6189283.1"/>
    </source>
</evidence>
<keyword evidence="7" id="KW-1185">Reference proteome</keyword>
<dbReference type="FunFam" id="3.30.200.20:FF:000204">
    <property type="entry name" value="Serine/threonine-protein kinase Nek7"/>
    <property type="match status" value="1"/>
</dbReference>
<dbReference type="InterPro" id="IPR008271">
    <property type="entry name" value="Ser/Thr_kinase_AS"/>
</dbReference>
<feature type="domain" description="Protein kinase" evidence="5">
    <location>
        <begin position="263"/>
        <end position="555"/>
    </location>
</feature>
<organism evidence="6 7">
    <name type="scientific">Caenorhabditis auriculariae</name>
    <dbReference type="NCBI Taxonomy" id="2777116"/>
    <lineage>
        <taxon>Eukaryota</taxon>
        <taxon>Metazoa</taxon>
        <taxon>Ecdysozoa</taxon>
        <taxon>Nematoda</taxon>
        <taxon>Chromadorea</taxon>
        <taxon>Rhabditida</taxon>
        <taxon>Rhabditina</taxon>
        <taxon>Rhabditomorpha</taxon>
        <taxon>Rhabditoidea</taxon>
        <taxon>Rhabditidae</taxon>
        <taxon>Peloderinae</taxon>
        <taxon>Caenorhabditis</taxon>
    </lineage>
</organism>
<gene>
    <name evidence="6" type="ORF">CAUJ_LOCUS5202</name>
</gene>
<dbReference type="Proteomes" id="UP000835052">
    <property type="component" value="Unassembled WGS sequence"/>
</dbReference>
<keyword evidence="4" id="KW-0067">ATP-binding</keyword>
<comment type="caution">
    <text evidence="6">The sequence shown here is derived from an EMBL/GenBank/DDBJ whole genome shotgun (WGS) entry which is preliminary data.</text>
</comment>
<dbReference type="PROSITE" id="PS50011">
    <property type="entry name" value="PROTEIN_KINASE_DOM"/>
    <property type="match status" value="1"/>
</dbReference>